<reference evidence="2" key="1">
    <citation type="journal article" date="2023" name="Front. Plant Sci.">
        <title>Chromosomal-level genome assembly of Melastoma candidum provides insights into trichome evolution.</title>
        <authorList>
            <person name="Zhong Y."/>
            <person name="Wu W."/>
            <person name="Sun C."/>
            <person name="Zou P."/>
            <person name="Liu Y."/>
            <person name="Dai S."/>
            <person name="Zhou R."/>
        </authorList>
    </citation>
    <scope>NUCLEOTIDE SEQUENCE [LARGE SCALE GENOMIC DNA]</scope>
</reference>
<dbReference type="EMBL" id="CM042885">
    <property type="protein sequence ID" value="KAI4365472.1"/>
    <property type="molecule type" value="Genomic_DNA"/>
</dbReference>
<evidence type="ECO:0000313" key="2">
    <source>
        <dbReference type="Proteomes" id="UP001057402"/>
    </source>
</evidence>
<keyword evidence="2" id="KW-1185">Reference proteome</keyword>
<sequence length="110" mass="12690">MHDDSMGQKGEDKDRERKGDKKKHHKPSKHKKLSASPVDLDYGLDEERVRKSRSHKLQLPWAKQKSKIRLRGRFRAQAVRFMDYLTASLKPIHLSILTSSLPVAVESGME</sequence>
<organism evidence="1 2">
    <name type="scientific">Melastoma candidum</name>
    <dbReference type="NCBI Taxonomy" id="119954"/>
    <lineage>
        <taxon>Eukaryota</taxon>
        <taxon>Viridiplantae</taxon>
        <taxon>Streptophyta</taxon>
        <taxon>Embryophyta</taxon>
        <taxon>Tracheophyta</taxon>
        <taxon>Spermatophyta</taxon>
        <taxon>Magnoliopsida</taxon>
        <taxon>eudicotyledons</taxon>
        <taxon>Gunneridae</taxon>
        <taxon>Pentapetalae</taxon>
        <taxon>rosids</taxon>
        <taxon>malvids</taxon>
        <taxon>Myrtales</taxon>
        <taxon>Melastomataceae</taxon>
        <taxon>Melastomatoideae</taxon>
        <taxon>Melastomateae</taxon>
        <taxon>Melastoma</taxon>
    </lineage>
</organism>
<gene>
    <name evidence="1" type="ORF">MLD38_021456</name>
</gene>
<accession>A0ACB9QHZ1</accession>
<name>A0ACB9QHZ1_9MYRT</name>
<comment type="caution">
    <text evidence="1">The sequence shown here is derived from an EMBL/GenBank/DDBJ whole genome shotgun (WGS) entry which is preliminary data.</text>
</comment>
<proteinExistence type="predicted"/>
<dbReference type="Proteomes" id="UP001057402">
    <property type="component" value="Chromosome 6"/>
</dbReference>
<protein>
    <submittedName>
        <fullName evidence="1">Uncharacterized protein</fullName>
    </submittedName>
</protein>
<evidence type="ECO:0000313" key="1">
    <source>
        <dbReference type="EMBL" id="KAI4365472.1"/>
    </source>
</evidence>